<feature type="compositionally biased region" description="Basic residues" evidence="1">
    <location>
        <begin position="109"/>
        <end position="122"/>
    </location>
</feature>
<feature type="region of interest" description="Disordered" evidence="1">
    <location>
        <begin position="172"/>
        <end position="207"/>
    </location>
</feature>
<organism evidence="2 3">
    <name type="scientific">Phytophthora megakarya</name>
    <dbReference type="NCBI Taxonomy" id="4795"/>
    <lineage>
        <taxon>Eukaryota</taxon>
        <taxon>Sar</taxon>
        <taxon>Stramenopiles</taxon>
        <taxon>Oomycota</taxon>
        <taxon>Peronosporomycetes</taxon>
        <taxon>Peronosporales</taxon>
        <taxon>Peronosporaceae</taxon>
        <taxon>Phytophthora</taxon>
    </lineage>
</organism>
<feature type="region of interest" description="Disordered" evidence="1">
    <location>
        <begin position="75"/>
        <end position="149"/>
    </location>
</feature>
<accession>A0A225WZ91</accession>
<feature type="compositionally biased region" description="Low complexity" evidence="1">
    <location>
        <begin position="180"/>
        <end position="203"/>
    </location>
</feature>
<protein>
    <submittedName>
        <fullName evidence="2">Uncharacterized protein</fullName>
    </submittedName>
</protein>
<evidence type="ECO:0000313" key="3">
    <source>
        <dbReference type="Proteomes" id="UP000198211"/>
    </source>
</evidence>
<comment type="caution">
    <text evidence="2">The sequence shown here is derived from an EMBL/GenBank/DDBJ whole genome shotgun (WGS) entry which is preliminary data.</text>
</comment>
<keyword evidence="3" id="KW-1185">Reference proteome</keyword>
<sequence length="327" mass="36487">MIPYVNNTNSQTTIGEVVVQQQRTRPIISRKITTDRKSTVKSMQRKRTQRTARIEKLKPPRLSLKDALSSPIGRISRAEALSPPPSPSSVASSETGESVESPTPERTVKTSKRFYQPKKQQKSNKQVESSLPMEEPISETKENSQLPPKTFLKRKPYKVVFHKLNWTNVASKTDSNLPTSVASRSSKPSRSSSQVSNSSISTSDDGYAGTSVELCINTKSGAFIDEATAQRLTALETAMYEQCGVTRQTASLVRFKYQTERKKFATTLQNQAQARRRNLESSSQANEHDICTSEATVTELWKRLTSDSSGQMYASMLRGFIERPAKL</sequence>
<name>A0A225WZ91_9STRA</name>
<reference evidence="3" key="1">
    <citation type="submission" date="2017-03" db="EMBL/GenBank/DDBJ databases">
        <title>Phytopthora megakarya and P. palmivora, two closely related causual agents of cacao black pod achieved similar genome size and gene model numbers by different mechanisms.</title>
        <authorList>
            <person name="Ali S."/>
            <person name="Shao J."/>
            <person name="Larry D.J."/>
            <person name="Kronmiller B."/>
            <person name="Shen D."/>
            <person name="Strem M.D."/>
            <person name="Melnick R.L."/>
            <person name="Guiltinan M.J."/>
            <person name="Tyler B.M."/>
            <person name="Meinhardt L.W."/>
            <person name="Bailey B.A."/>
        </authorList>
    </citation>
    <scope>NUCLEOTIDE SEQUENCE [LARGE SCALE GENOMIC DNA]</scope>
    <source>
        <strain evidence="3">zdho120</strain>
    </source>
</reference>
<feature type="compositionally biased region" description="Low complexity" evidence="1">
    <location>
        <begin position="88"/>
        <end position="101"/>
    </location>
</feature>
<dbReference type="Proteomes" id="UP000198211">
    <property type="component" value="Unassembled WGS sequence"/>
</dbReference>
<proteinExistence type="predicted"/>
<dbReference type="AlphaFoldDB" id="A0A225WZ91"/>
<evidence type="ECO:0000313" key="2">
    <source>
        <dbReference type="EMBL" id="OWZ22357.1"/>
    </source>
</evidence>
<dbReference type="EMBL" id="NBNE01000143">
    <property type="protein sequence ID" value="OWZ22357.1"/>
    <property type="molecule type" value="Genomic_DNA"/>
</dbReference>
<gene>
    <name evidence="2" type="ORF">PHMEG_0002947</name>
</gene>
<evidence type="ECO:0000256" key="1">
    <source>
        <dbReference type="SAM" id="MobiDB-lite"/>
    </source>
</evidence>
<dbReference type="OrthoDB" id="168509at2759"/>